<reference evidence="1 2" key="1">
    <citation type="journal article" date="2012" name="New Phytol.">
        <title>Insight into trade-off between wood decay and parasitism from the genome of a fungal forest pathogen.</title>
        <authorList>
            <person name="Olson A."/>
            <person name="Aerts A."/>
            <person name="Asiegbu F."/>
            <person name="Belbahri L."/>
            <person name="Bouzid O."/>
            <person name="Broberg A."/>
            <person name="Canback B."/>
            <person name="Coutinho P.M."/>
            <person name="Cullen D."/>
            <person name="Dalman K."/>
            <person name="Deflorio G."/>
            <person name="van Diepen L.T."/>
            <person name="Dunand C."/>
            <person name="Duplessis S."/>
            <person name="Durling M."/>
            <person name="Gonthier P."/>
            <person name="Grimwood J."/>
            <person name="Fossdal C.G."/>
            <person name="Hansson D."/>
            <person name="Henrissat B."/>
            <person name="Hietala A."/>
            <person name="Himmelstrand K."/>
            <person name="Hoffmeister D."/>
            <person name="Hogberg N."/>
            <person name="James T.Y."/>
            <person name="Karlsson M."/>
            <person name="Kohler A."/>
            <person name="Kues U."/>
            <person name="Lee Y.H."/>
            <person name="Lin Y.C."/>
            <person name="Lind M."/>
            <person name="Lindquist E."/>
            <person name="Lombard V."/>
            <person name="Lucas S."/>
            <person name="Lunden K."/>
            <person name="Morin E."/>
            <person name="Murat C."/>
            <person name="Park J."/>
            <person name="Raffaello T."/>
            <person name="Rouze P."/>
            <person name="Salamov A."/>
            <person name="Schmutz J."/>
            <person name="Solheim H."/>
            <person name="Stahlberg J."/>
            <person name="Velez H."/>
            <person name="de Vries R.P."/>
            <person name="Wiebenga A."/>
            <person name="Woodward S."/>
            <person name="Yakovlev I."/>
            <person name="Garbelotto M."/>
            <person name="Martin F."/>
            <person name="Grigoriev I.V."/>
            <person name="Stenlid J."/>
        </authorList>
    </citation>
    <scope>NUCLEOTIDE SEQUENCE [LARGE SCALE GENOMIC DNA]</scope>
    <source>
        <strain evidence="1 2">TC 32-1</strain>
    </source>
</reference>
<dbReference type="EMBL" id="KI925458">
    <property type="protein sequence ID" value="ETW81253.1"/>
    <property type="molecule type" value="Genomic_DNA"/>
</dbReference>
<accession>W4K615</accession>
<sequence length="53" mass="6034">YAPQTWKALKAELLRVEQPGILTRVYIVNVRTNSHACLAMQRELSHSLSAQQI</sequence>
<dbReference type="Proteomes" id="UP000030671">
    <property type="component" value="Unassembled WGS sequence"/>
</dbReference>
<gene>
    <name evidence="1" type="ORF">HETIRDRAFT_317500</name>
</gene>
<dbReference type="GeneID" id="20670422"/>
<organism evidence="1 2">
    <name type="scientific">Heterobasidion irregulare (strain TC 32-1)</name>
    <dbReference type="NCBI Taxonomy" id="747525"/>
    <lineage>
        <taxon>Eukaryota</taxon>
        <taxon>Fungi</taxon>
        <taxon>Dikarya</taxon>
        <taxon>Basidiomycota</taxon>
        <taxon>Agaricomycotina</taxon>
        <taxon>Agaricomycetes</taxon>
        <taxon>Russulales</taxon>
        <taxon>Bondarzewiaceae</taxon>
        <taxon>Heterobasidion</taxon>
        <taxon>Heterobasidion annosum species complex</taxon>
    </lineage>
</organism>
<dbReference type="HOGENOM" id="CLU_3074222_0_0_1"/>
<dbReference type="AlphaFoldDB" id="W4K615"/>
<evidence type="ECO:0000313" key="1">
    <source>
        <dbReference type="EMBL" id="ETW81253.1"/>
    </source>
</evidence>
<dbReference type="KEGG" id="hir:HETIRDRAFT_317500"/>
<dbReference type="RefSeq" id="XP_009545927.1">
    <property type="nucleotide sequence ID" value="XM_009547632.1"/>
</dbReference>
<keyword evidence="2" id="KW-1185">Reference proteome</keyword>
<feature type="non-terminal residue" evidence="1">
    <location>
        <position position="1"/>
    </location>
</feature>
<protein>
    <submittedName>
        <fullName evidence="1">Uncharacterized protein</fullName>
    </submittedName>
</protein>
<proteinExistence type="predicted"/>
<name>W4K615_HETIT</name>
<evidence type="ECO:0000313" key="2">
    <source>
        <dbReference type="Proteomes" id="UP000030671"/>
    </source>
</evidence>
<dbReference type="InParanoid" id="W4K615"/>